<feature type="region of interest" description="Disordered" evidence="1">
    <location>
        <begin position="104"/>
        <end position="142"/>
    </location>
</feature>
<sequence>MTDMLRRSIGKFRESYVSKTRKADELEDDANFIARDNVSDAGSEKSPEDPEKLHPHATIRRTPSTAERLHARLKAVADRARSPLRHPHMPEPKDTMEMFAEQNRQMHGEKESAGGAGDDAKSDGTATPTATLDKGKGKEIVSESPTILSPAQRNANLPDLSVTIPKPSTDIKFGEASLPASEVSALLFRAQQEIGVRTVKFTLLGEYEHCFTGEEFVVWLKMNVKELQGILDFAEEAAVALTEEYGALRRIGELGNKFENSPTAFYQFRPKAFNLKSVLQKASQDSVPTDTVTPSPISASIKRSNTMVNYLVKAVQSATAPGPPEDPPHVKARNAARAADVEYRKAVRQLDEHRCRVEERIDDTLKALQRWEMDRLKAVQTVLQQYQEIVASLHNPISASDERASLLTMSFIPENDLKALIEGYRTGPFRPDPKIYESITHETDSSFGIDLRKWAGEGAFGPMRSIDSMDQLNATAPRDLPPVLTGALQALRRAYGKLPSDEERRKSWIYEVPLVAVHQLRSSVNSVPFDMPIDDAIFDNHDPPVIASLVKLWLLELNPPITLWDGWEDVKKLYPAVGADVDDGAEDRDQHFEEELKNILIKLPIVGLKVLDLLVSHLKE</sequence>
<proteinExistence type="predicted"/>
<protein>
    <recommendedName>
        <fullName evidence="2">Rho-GAP domain-containing protein</fullName>
    </recommendedName>
</protein>
<dbReference type="GO" id="GO:0005737">
    <property type="term" value="C:cytoplasm"/>
    <property type="evidence" value="ECO:0007669"/>
    <property type="project" value="TreeGrafter"/>
</dbReference>
<gene>
    <name evidence="3" type="ORF">M407DRAFT_20297</name>
</gene>
<evidence type="ECO:0000313" key="3">
    <source>
        <dbReference type="EMBL" id="KIO30571.1"/>
    </source>
</evidence>
<dbReference type="AlphaFoldDB" id="A0A0C3QQ59"/>
<dbReference type="PANTHER" id="PTHR23065">
    <property type="entry name" value="PROLINE-SERINE-THREONINE PHOSPHATASE INTERACTING PROTEIN 1"/>
    <property type="match status" value="1"/>
</dbReference>
<dbReference type="GO" id="GO:0000935">
    <property type="term" value="C:division septum"/>
    <property type="evidence" value="ECO:0007669"/>
    <property type="project" value="TreeGrafter"/>
</dbReference>
<reference evidence="3 4" key="1">
    <citation type="submission" date="2014-04" db="EMBL/GenBank/DDBJ databases">
        <authorList>
            <consortium name="DOE Joint Genome Institute"/>
            <person name="Kuo A."/>
            <person name="Girlanda M."/>
            <person name="Perotto S."/>
            <person name="Kohler A."/>
            <person name="Nagy L.G."/>
            <person name="Floudas D."/>
            <person name="Copeland A."/>
            <person name="Barry K.W."/>
            <person name="Cichocki N."/>
            <person name="Veneault-Fourrey C."/>
            <person name="LaButti K."/>
            <person name="Lindquist E.A."/>
            <person name="Lipzen A."/>
            <person name="Lundell T."/>
            <person name="Morin E."/>
            <person name="Murat C."/>
            <person name="Sun H."/>
            <person name="Tunlid A."/>
            <person name="Henrissat B."/>
            <person name="Grigoriev I.V."/>
            <person name="Hibbett D.S."/>
            <person name="Martin F."/>
            <person name="Nordberg H.P."/>
            <person name="Cantor M.N."/>
            <person name="Hua S.X."/>
        </authorList>
    </citation>
    <scope>NUCLEOTIDE SEQUENCE [LARGE SCALE GENOMIC DNA]</scope>
    <source>
        <strain evidence="3 4">MUT 4182</strain>
    </source>
</reference>
<reference evidence="4" key="2">
    <citation type="submission" date="2015-01" db="EMBL/GenBank/DDBJ databases">
        <title>Evolutionary Origins and Diversification of the Mycorrhizal Mutualists.</title>
        <authorList>
            <consortium name="DOE Joint Genome Institute"/>
            <consortium name="Mycorrhizal Genomics Consortium"/>
            <person name="Kohler A."/>
            <person name="Kuo A."/>
            <person name="Nagy L.G."/>
            <person name="Floudas D."/>
            <person name="Copeland A."/>
            <person name="Barry K.W."/>
            <person name="Cichocki N."/>
            <person name="Veneault-Fourrey C."/>
            <person name="LaButti K."/>
            <person name="Lindquist E.A."/>
            <person name="Lipzen A."/>
            <person name="Lundell T."/>
            <person name="Morin E."/>
            <person name="Murat C."/>
            <person name="Riley R."/>
            <person name="Ohm R."/>
            <person name="Sun H."/>
            <person name="Tunlid A."/>
            <person name="Henrissat B."/>
            <person name="Grigoriev I.V."/>
            <person name="Hibbett D.S."/>
            <person name="Martin F."/>
        </authorList>
    </citation>
    <scope>NUCLEOTIDE SEQUENCE [LARGE SCALE GENOMIC DNA]</scope>
    <source>
        <strain evidence="4">MUT 4182</strain>
    </source>
</reference>
<feature type="compositionally biased region" description="Basic and acidic residues" evidence="1">
    <location>
        <begin position="104"/>
        <end position="122"/>
    </location>
</feature>
<dbReference type="Proteomes" id="UP000054248">
    <property type="component" value="Unassembled WGS sequence"/>
</dbReference>
<accession>A0A0C3QQ59</accession>
<dbReference type="GO" id="GO:0007264">
    <property type="term" value="P:small GTPase-mediated signal transduction"/>
    <property type="evidence" value="ECO:0007669"/>
    <property type="project" value="TreeGrafter"/>
</dbReference>
<dbReference type="OrthoDB" id="2155291at2759"/>
<organism evidence="3 4">
    <name type="scientific">Tulasnella calospora MUT 4182</name>
    <dbReference type="NCBI Taxonomy" id="1051891"/>
    <lineage>
        <taxon>Eukaryota</taxon>
        <taxon>Fungi</taxon>
        <taxon>Dikarya</taxon>
        <taxon>Basidiomycota</taxon>
        <taxon>Agaricomycotina</taxon>
        <taxon>Agaricomycetes</taxon>
        <taxon>Cantharellales</taxon>
        <taxon>Tulasnellaceae</taxon>
        <taxon>Tulasnella</taxon>
    </lineage>
</organism>
<dbReference type="InterPro" id="IPR027267">
    <property type="entry name" value="AH/BAR_dom_sf"/>
</dbReference>
<dbReference type="GO" id="GO:0005886">
    <property type="term" value="C:plasma membrane"/>
    <property type="evidence" value="ECO:0007669"/>
    <property type="project" value="TreeGrafter"/>
</dbReference>
<evidence type="ECO:0000259" key="2">
    <source>
        <dbReference type="PROSITE" id="PS50238"/>
    </source>
</evidence>
<dbReference type="HOGENOM" id="CLU_008201_1_0_1"/>
<feature type="region of interest" description="Disordered" evidence="1">
    <location>
        <begin position="18"/>
        <end position="67"/>
    </location>
</feature>
<dbReference type="GO" id="GO:0007010">
    <property type="term" value="P:cytoskeleton organization"/>
    <property type="evidence" value="ECO:0007669"/>
    <property type="project" value="TreeGrafter"/>
</dbReference>
<dbReference type="Gene3D" id="1.20.1270.60">
    <property type="entry name" value="Arfaptin homology (AH) domain/BAR domain"/>
    <property type="match status" value="1"/>
</dbReference>
<name>A0A0C3QQ59_9AGAM</name>
<keyword evidence="4" id="KW-1185">Reference proteome</keyword>
<feature type="domain" description="Rho-GAP" evidence="2">
    <location>
        <begin position="467"/>
        <end position="620"/>
    </location>
</feature>
<dbReference type="Gene3D" id="1.10.10.10">
    <property type="entry name" value="Winged helix-like DNA-binding domain superfamily/Winged helix DNA-binding domain"/>
    <property type="match status" value="1"/>
</dbReference>
<dbReference type="InterPro" id="IPR036388">
    <property type="entry name" value="WH-like_DNA-bd_sf"/>
</dbReference>
<dbReference type="GO" id="GO:0005096">
    <property type="term" value="F:GTPase activator activity"/>
    <property type="evidence" value="ECO:0007669"/>
    <property type="project" value="TreeGrafter"/>
</dbReference>
<dbReference type="PANTHER" id="PTHR23065:SF17">
    <property type="entry name" value="RHO-GTPASE-ACTIVATING PROTEIN RGD2"/>
    <property type="match status" value="1"/>
</dbReference>
<feature type="compositionally biased region" description="Basic and acidic residues" evidence="1">
    <location>
        <begin position="42"/>
        <end position="54"/>
    </location>
</feature>
<dbReference type="EMBL" id="KN822970">
    <property type="protein sequence ID" value="KIO30571.1"/>
    <property type="molecule type" value="Genomic_DNA"/>
</dbReference>
<dbReference type="Gene3D" id="1.10.555.10">
    <property type="entry name" value="Rho GTPase activation protein"/>
    <property type="match status" value="1"/>
</dbReference>
<dbReference type="SUPFAM" id="SSF103657">
    <property type="entry name" value="BAR/IMD domain-like"/>
    <property type="match status" value="1"/>
</dbReference>
<evidence type="ECO:0000256" key="1">
    <source>
        <dbReference type="SAM" id="MobiDB-lite"/>
    </source>
</evidence>
<dbReference type="InterPro" id="IPR000198">
    <property type="entry name" value="RhoGAP_dom"/>
</dbReference>
<evidence type="ECO:0000313" key="4">
    <source>
        <dbReference type="Proteomes" id="UP000054248"/>
    </source>
</evidence>
<dbReference type="PROSITE" id="PS50238">
    <property type="entry name" value="RHOGAP"/>
    <property type="match status" value="1"/>
</dbReference>
<dbReference type="STRING" id="1051891.A0A0C3QQ59"/>
<dbReference type="SUPFAM" id="SSF48350">
    <property type="entry name" value="GTPase activation domain, GAP"/>
    <property type="match status" value="1"/>
</dbReference>
<dbReference type="InterPro" id="IPR008936">
    <property type="entry name" value="Rho_GTPase_activation_prot"/>
</dbReference>